<dbReference type="RefSeq" id="WP_189330734.1">
    <property type="nucleotide sequence ID" value="NZ_AP023356.1"/>
</dbReference>
<dbReference type="Gene3D" id="3.40.50.11780">
    <property type="match status" value="2"/>
</dbReference>
<feature type="domain" description="Tail sheath protein C-terminal" evidence="4">
    <location>
        <begin position="283"/>
        <end position="379"/>
    </location>
</feature>
<dbReference type="PANTHER" id="PTHR35861:SF1">
    <property type="entry name" value="PHAGE TAIL SHEATH PROTEIN"/>
    <property type="match status" value="1"/>
</dbReference>
<evidence type="ECO:0000259" key="3">
    <source>
        <dbReference type="Pfam" id="PF04984"/>
    </source>
</evidence>
<keyword evidence="6" id="KW-1185">Reference proteome</keyword>
<dbReference type="Pfam" id="PF04984">
    <property type="entry name" value="Phage_sheath_1"/>
    <property type="match status" value="1"/>
</dbReference>
<dbReference type="Proteomes" id="UP000676967">
    <property type="component" value="Chromosome"/>
</dbReference>
<organism evidence="5 6">
    <name type="scientific">Actinoplanes ianthinogenes</name>
    <dbReference type="NCBI Taxonomy" id="122358"/>
    <lineage>
        <taxon>Bacteria</taxon>
        <taxon>Bacillati</taxon>
        <taxon>Actinomycetota</taxon>
        <taxon>Actinomycetes</taxon>
        <taxon>Micromonosporales</taxon>
        <taxon>Micromonosporaceae</taxon>
        <taxon>Actinoplanes</taxon>
    </lineage>
</organism>
<feature type="region of interest" description="Disordered" evidence="2">
    <location>
        <begin position="107"/>
        <end position="135"/>
    </location>
</feature>
<dbReference type="PANTHER" id="PTHR35861">
    <property type="match status" value="1"/>
</dbReference>
<evidence type="ECO:0000256" key="2">
    <source>
        <dbReference type="SAM" id="MobiDB-lite"/>
    </source>
</evidence>
<sequence length="393" mass="42092">MTTVPGVHLEFAEPARPASVARTDVAAFVGVSPHGPAFAAVPVDDPAALAETGTLGDTVKAFFDNGGRRCWVVRVPEPDGLLDGLGALETVDEVSLVAVPDVHWRPPRIPATSPLPQPPPDPCRPGPPGPSASLVRPARITPLTEAEALAVQRRLVGDCERRGDRVALLDPPPGLDVDEVLVWRGRFDTSYASLYHPWVRVPEPSGRTRLVAPSGFAAGVCARVDRASGVHTAPANRELSWAVGLGGEVGDAEQAVLDPAGVNCLRALPGRGIRIYGARTLATDPAWRHLPVRRWFVAVERAAAVASRQFAFQPADFVRRQLLTVVLTGLLEEQWRRGALAGATPEEAFFVRCDTGDDRLLATVGVAVVRPAEFLIFRIGRVEGELTIREEAP</sequence>
<comment type="similarity">
    <text evidence="1">Belongs to the myoviridae tail sheath protein family.</text>
</comment>
<dbReference type="Pfam" id="PF17482">
    <property type="entry name" value="Phage_sheath_1C"/>
    <property type="match status" value="1"/>
</dbReference>
<accession>A0ABM7LKU1</accession>
<evidence type="ECO:0008006" key="7">
    <source>
        <dbReference type="Google" id="ProtNLM"/>
    </source>
</evidence>
<reference evidence="5 6" key="1">
    <citation type="submission" date="2020-08" db="EMBL/GenBank/DDBJ databases">
        <title>Whole genome shotgun sequence of Actinoplanes ianthinogenes NBRC 13996.</title>
        <authorList>
            <person name="Komaki H."/>
            <person name="Tamura T."/>
        </authorList>
    </citation>
    <scope>NUCLEOTIDE SEQUENCE [LARGE SCALE GENOMIC DNA]</scope>
    <source>
        <strain evidence="5 6">NBRC 13996</strain>
    </source>
</reference>
<feature type="compositionally biased region" description="Pro residues" evidence="2">
    <location>
        <begin position="107"/>
        <end position="130"/>
    </location>
</feature>
<proteinExistence type="inferred from homology"/>
<name>A0ABM7LKU1_9ACTN</name>
<evidence type="ECO:0000256" key="1">
    <source>
        <dbReference type="ARBA" id="ARBA00008005"/>
    </source>
</evidence>
<evidence type="ECO:0000259" key="4">
    <source>
        <dbReference type="Pfam" id="PF17482"/>
    </source>
</evidence>
<gene>
    <name evidence="5" type="ORF">Aiant_05050</name>
</gene>
<dbReference type="InterPro" id="IPR052042">
    <property type="entry name" value="Tail_sheath_structural"/>
</dbReference>
<dbReference type="EMBL" id="AP023356">
    <property type="protein sequence ID" value="BCJ39848.1"/>
    <property type="molecule type" value="Genomic_DNA"/>
</dbReference>
<evidence type="ECO:0000313" key="6">
    <source>
        <dbReference type="Proteomes" id="UP000676967"/>
    </source>
</evidence>
<dbReference type="InterPro" id="IPR035089">
    <property type="entry name" value="Phage_sheath_subtilisin"/>
</dbReference>
<feature type="domain" description="Tail sheath protein subtilisin-like" evidence="3">
    <location>
        <begin position="142"/>
        <end position="281"/>
    </location>
</feature>
<evidence type="ECO:0000313" key="5">
    <source>
        <dbReference type="EMBL" id="BCJ39848.1"/>
    </source>
</evidence>
<protein>
    <recommendedName>
        <fullName evidence="7">Tail sheath protein</fullName>
    </recommendedName>
</protein>
<dbReference type="InterPro" id="IPR020287">
    <property type="entry name" value="Tail_sheath_C"/>
</dbReference>